<evidence type="ECO:0000313" key="2">
    <source>
        <dbReference type="EMBL" id="CAE7214478.1"/>
    </source>
</evidence>
<evidence type="ECO:0008006" key="4">
    <source>
        <dbReference type="Google" id="ProtNLM"/>
    </source>
</evidence>
<accession>A0A812JV49</accession>
<gene>
    <name evidence="2" type="ORF">SPIL2461_LOCUS2503</name>
</gene>
<evidence type="ECO:0000313" key="3">
    <source>
        <dbReference type="Proteomes" id="UP000649617"/>
    </source>
</evidence>
<keyword evidence="3" id="KW-1185">Reference proteome</keyword>
<reference evidence="2" key="1">
    <citation type="submission" date="2021-02" db="EMBL/GenBank/DDBJ databases">
        <authorList>
            <person name="Dougan E. K."/>
            <person name="Rhodes N."/>
            <person name="Thang M."/>
            <person name="Chan C."/>
        </authorList>
    </citation>
    <scope>NUCLEOTIDE SEQUENCE</scope>
</reference>
<evidence type="ECO:0000256" key="1">
    <source>
        <dbReference type="SAM" id="SignalP"/>
    </source>
</evidence>
<dbReference type="Proteomes" id="UP000649617">
    <property type="component" value="Unassembled WGS sequence"/>
</dbReference>
<feature type="signal peptide" evidence="1">
    <location>
        <begin position="1"/>
        <end position="20"/>
    </location>
</feature>
<proteinExistence type="predicted"/>
<dbReference type="AlphaFoldDB" id="A0A812JV49"/>
<comment type="caution">
    <text evidence="2">The sequence shown here is derived from an EMBL/GenBank/DDBJ whole genome shotgun (WGS) entry which is preliminary data.</text>
</comment>
<keyword evidence="1" id="KW-0732">Signal</keyword>
<protein>
    <recommendedName>
        <fullName evidence="4">Bacterial surface antigen (D15) domain-containing protein</fullName>
    </recommendedName>
</protein>
<name>A0A812JV49_SYMPI</name>
<organism evidence="2 3">
    <name type="scientific">Symbiodinium pilosum</name>
    <name type="common">Dinoflagellate</name>
    <dbReference type="NCBI Taxonomy" id="2952"/>
    <lineage>
        <taxon>Eukaryota</taxon>
        <taxon>Sar</taxon>
        <taxon>Alveolata</taxon>
        <taxon>Dinophyceae</taxon>
        <taxon>Suessiales</taxon>
        <taxon>Symbiodiniaceae</taxon>
        <taxon>Symbiodinium</taxon>
    </lineage>
</organism>
<sequence>MLGVLLHGLFAFCPTRVLRAGLVETFTGGLQLLSKLRSESWLEKWLWNLRIQIPTFSDAQGGFKFTVSDGLCTNFKLQHIRTEAVYQGLSMTAAWRCSGHGGGLGLRVWGFGERFNLNCMDSYEGVQGSGFLVVTPILLD</sequence>
<feature type="chain" id="PRO_5032883638" description="Bacterial surface antigen (D15) domain-containing protein" evidence="1">
    <location>
        <begin position="21"/>
        <end position="140"/>
    </location>
</feature>
<dbReference type="EMBL" id="CAJNIZ010002781">
    <property type="protein sequence ID" value="CAE7214478.1"/>
    <property type="molecule type" value="Genomic_DNA"/>
</dbReference>